<dbReference type="Gene3D" id="3.40.30.10">
    <property type="entry name" value="Glutaredoxin"/>
    <property type="match status" value="1"/>
</dbReference>
<sequence>MSPLADPQRLTVRFQRRQRIFQGRQRVSTGTLSVAVLLLLAGMGSVRAAGPEQPLEVGAKAPDFELPVQGEETYLRLSDMLADGPVVVIFLRGYPGYQCGICNRQVGSLINRAAALGKATGNQPRRVVLIYPGEEDRLERHADQFLGSRRLPEPLVMVRDPGLQTVTEWGLRWDEPRETAYPATYVIGPGRRVQWAKVSESHAGRSTVEEVLQAIRRR</sequence>
<accession>A0A5M6CYV6</accession>
<dbReference type="EMBL" id="VWOX01000013">
    <property type="protein sequence ID" value="KAA5540404.1"/>
    <property type="molecule type" value="Genomic_DNA"/>
</dbReference>
<evidence type="ECO:0000313" key="3">
    <source>
        <dbReference type="Proteomes" id="UP000324479"/>
    </source>
</evidence>
<comment type="caution">
    <text evidence="2">The sequence shown here is derived from an EMBL/GenBank/DDBJ whole genome shotgun (WGS) entry which is preliminary data.</text>
</comment>
<dbReference type="Proteomes" id="UP000324479">
    <property type="component" value="Unassembled WGS sequence"/>
</dbReference>
<evidence type="ECO:0000313" key="2">
    <source>
        <dbReference type="EMBL" id="KAA5540404.1"/>
    </source>
</evidence>
<protein>
    <submittedName>
        <fullName evidence="2">Redoxin domain-containing protein</fullName>
    </submittedName>
</protein>
<feature type="domain" description="Thioredoxin" evidence="1">
    <location>
        <begin position="55"/>
        <end position="218"/>
    </location>
</feature>
<dbReference type="InterPro" id="IPR000866">
    <property type="entry name" value="AhpC/TSA"/>
</dbReference>
<dbReference type="RefSeq" id="WP_150078345.1">
    <property type="nucleotide sequence ID" value="NZ_VWOX01000013.1"/>
</dbReference>
<dbReference type="GO" id="GO:0016491">
    <property type="term" value="F:oxidoreductase activity"/>
    <property type="evidence" value="ECO:0007669"/>
    <property type="project" value="InterPro"/>
</dbReference>
<keyword evidence="3" id="KW-1185">Reference proteome</keyword>
<reference evidence="2 3" key="1">
    <citation type="submission" date="2019-08" db="EMBL/GenBank/DDBJ databases">
        <authorList>
            <person name="Dhanesh K."/>
            <person name="Kumar G."/>
            <person name="Sasikala C."/>
            <person name="Venkata Ramana C."/>
        </authorList>
    </citation>
    <scope>NUCLEOTIDE SEQUENCE [LARGE SCALE GENOMIC DNA]</scope>
    <source>
        <strain evidence="2 3">JC645</strain>
    </source>
</reference>
<gene>
    <name evidence="2" type="ORF">FYK55_20525</name>
</gene>
<dbReference type="InterPro" id="IPR013766">
    <property type="entry name" value="Thioredoxin_domain"/>
</dbReference>
<dbReference type="SUPFAM" id="SSF52833">
    <property type="entry name" value="Thioredoxin-like"/>
    <property type="match status" value="1"/>
</dbReference>
<dbReference type="InterPro" id="IPR036249">
    <property type="entry name" value="Thioredoxin-like_sf"/>
</dbReference>
<organism evidence="2 3">
    <name type="scientific">Roseiconus nitratireducens</name>
    <dbReference type="NCBI Taxonomy" id="2605748"/>
    <lineage>
        <taxon>Bacteria</taxon>
        <taxon>Pseudomonadati</taxon>
        <taxon>Planctomycetota</taxon>
        <taxon>Planctomycetia</taxon>
        <taxon>Pirellulales</taxon>
        <taxon>Pirellulaceae</taxon>
        <taxon>Roseiconus</taxon>
    </lineage>
</organism>
<dbReference type="GO" id="GO:0016209">
    <property type="term" value="F:antioxidant activity"/>
    <property type="evidence" value="ECO:0007669"/>
    <property type="project" value="InterPro"/>
</dbReference>
<proteinExistence type="predicted"/>
<name>A0A5M6CYV6_9BACT</name>
<dbReference type="Pfam" id="PF00578">
    <property type="entry name" value="AhpC-TSA"/>
    <property type="match status" value="1"/>
</dbReference>
<evidence type="ECO:0000259" key="1">
    <source>
        <dbReference type="PROSITE" id="PS51352"/>
    </source>
</evidence>
<dbReference type="PROSITE" id="PS51352">
    <property type="entry name" value="THIOREDOXIN_2"/>
    <property type="match status" value="1"/>
</dbReference>
<dbReference type="AlphaFoldDB" id="A0A5M6CYV6"/>